<sequence>MVVPNIGFLLQHEFGFLVLGYRLKEFSQVHRQDLKKGTIVSRIEIQEEMGSKGSNVVCSSWIKPTNYIRNVKFLIVDCHSHDGFTVPLLQLTYNPNHHESDNLCTGITSYPLIEKNGDQVEENGL</sequence>
<dbReference type="Proteomes" id="UP001177003">
    <property type="component" value="Chromosome 4"/>
</dbReference>
<keyword evidence="2" id="KW-1185">Reference proteome</keyword>
<organism evidence="1 2">
    <name type="scientific">Lactuca saligna</name>
    <name type="common">Willowleaf lettuce</name>
    <dbReference type="NCBI Taxonomy" id="75948"/>
    <lineage>
        <taxon>Eukaryota</taxon>
        <taxon>Viridiplantae</taxon>
        <taxon>Streptophyta</taxon>
        <taxon>Embryophyta</taxon>
        <taxon>Tracheophyta</taxon>
        <taxon>Spermatophyta</taxon>
        <taxon>Magnoliopsida</taxon>
        <taxon>eudicotyledons</taxon>
        <taxon>Gunneridae</taxon>
        <taxon>Pentapetalae</taxon>
        <taxon>asterids</taxon>
        <taxon>campanulids</taxon>
        <taxon>Asterales</taxon>
        <taxon>Asteraceae</taxon>
        <taxon>Cichorioideae</taxon>
        <taxon>Cichorieae</taxon>
        <taxon>Lactucinae</taxon>
        <taxon>Lactuca</taxon>
    </lineage>
</organism>
<reference evidence="1" key="1">
    <citation type="submission" date="2023-04" db="EMBL/GenBank/DDBJ databases">
        <authorList>
            <person name="Vijverberg K."/>
            <person name="Xiong W."/>
            <person name="Schranz E."/>
        </authorList>
    </citation>
    <scope>NUCLEOTIDE SEQUENCE</scope>
</reference>
<name>A0AA35YSC8_LACSI</name>
<evidence type="ECO:0000313" key="2">
    <source>
        <dbReference type="Proteomes" id="UP001177003"/>
    </source>
</evidence>
<dbReference type="EMBL" id="OX465080">
    <property type="protein sequence ID" value="CAI9279368.1"/>
    <property type="molecule type" value="Genomic_DNA"/>
</dbReference>
<dbReference type="AlphaFoldDB" id="A0AA35YSC8"/>
<proteinExistence type="predicted"/>
<accession>A0AA35YSC8</accession>
<protein>
    <submittedName>
        <fullName evidence="1">Uncharacterized protein</fullName>
    </submittedName>
</protein>
<gene>
    <name evidence="1" type="ORF">LSALG_LOCUS19173</name>
</gene>
<evidence type="ECO:0000313" key="1">
    <source>
        <dbReference type="EMBL" id="CAI9279368.1"/>
    </source>
</evidence>